<evidence type="ECO:0000256" key="6">
    <source>
        <dbReference type="ARBA" id="ARBA00023049"/>
    </source>
</evidence>
<comment type="cofactor">
    <cofactor evidence="1">
        <name>Zn(2+)</name>
        <dbReference type="ChEBI" id="CHEBI:29105"/>
    </cofactor>
</comment>
<dbReference type="InterPro" id="IPR024079">
    <property type="entry name" value="MetalloPept_cat_dom_sf"/>
</dbReference>
<dbReference type="EMBL" id="JACYFG010000035">
    <property type="protein sequence ID" value="MBD5780272.1"/>
    <property type="molecule type" value="Genomic_DNA"/>
</dbReference>
<dbReference type="GO" id="GO:0046872">
    <property type="term" value="F:metal ion binding"/>
    <property type="evidence" value="ECO:0007669"/>
    <property type="project" value="UniProtKB-KW"/>
</dbReference>
<keyword evidence="4" id="KW-0378">Hydrolase</keyword>
<dbReference type="PANTHER" id="PTHR15910:SF1">
    <property type="entry name" value="ARCHAEMETZINCIN-2"/>
    <property type="match status" value="1"/>
</dbReference>
<keyword evidence="3" id="KW-0479">Metal-binding</keyword>
<reference evidence="7" key="1">
    <citation type="submission" date="2020-09" db="EMBL/GenBank/DDBJ databases">
        <title>Pelagicoccus enzymogenes sp. nov. with an EPS production, isolated from marine sediment.</title>
        <authorList>
            <person name="Feng X."/>
        </authorList>
    </citation>
    <scope>NUCLEOTIDE SEQUENCE</scope>
    <source>
        <strain evidence="7">NFK12</strain>
    </source>
</reference>
<dbReference type="RefSeq" id="WP_191617381.1">
    <property type="nucleotide sequence ID" value="NZ_JACYFG010000035.1"/>
</dbReference>
<comment type="caution">
    <text evidence="7">The sequence shown here is derived from an EMBL/GenBank/DDBJ whole genome shotgun (WGS) entry which is preliminary data.</text>
</comment>
<keyword evidence="6" id="KW-0482">Metalloprotease</keyword>
<keyword evidence="8" id="KW-1185">Reference proteome</keyword>
<evidence type="ECO:0008006" key="9">
    <source>
        <dbReference type="Google" id="ProtNLM"/>
    </source>
</evidence>
<dbReference type="PANTHER" id="PTHR15910">
    <property type="entry name" value="ARCHAEMETZINCIN"/>
    <property type="match status" value="1"/>
</dbReference>
<dbReference type="Gene3D" id="3.40.390.10">
    <property type="entry name" value="Collagenase (Catalytic Domain)"/>
    <property type="match status" value="1"/>
</dbReference>
<dbReference type="SUPFAM" id="SSF55486">
    <property type="entry name" value="Metalloproteases ('zincins'), catalytic domain"/>
    <property type="match status" value="1"/>
</dbReference>
<dbReference type="GO" id="GO:0008237">
    <property type="term" value="F:metallopeptidase activity"/>
    <property type="evidence" value="ECO:0007669"/>
    <property type="project" value="UniProtKB-KW"/>
</dbReference>
<protein>
    <recommendedName>
        <fullName evidence="9">Archaemetzincin</fullName>
    </recommendedName>
</protein>
<dbReference type="AlphaFoldDB" id="A0A927F874"/>
<gene>
    <name evidence="7" type="ORF">IEN85_12285</name>
</gene>
<dbReference type="InterPro" id="IPR012962">
    <property type="entry name" value="Pept_M54_archaemetzincn"/>
</dbReference>
<organism evidence="7 8">
    <name type="scientific">Pelagicoccus enzymogenes</name>
    <dbReference type="NCBI Taxonomy" id="2773457"/>
    <lineage>
        <taxon>Bacteria</taxon>
        <taxon>Pseudomonadati</taxon>
        <taxon>Verrucomicrobiota</taxon>
        <taxon>Opitutia</taxon>
        <taxon>Puniceicoccales</taxon>
        <taxon>Pelagicoccaceae</taxon>
        <taxon>Pelagicoccus</taxon>
    </lineage>
</organism>
<sequence>MKRLPLLFCSSFLALAEASEFIPPSNLKCVEALGNIESIPSELRTLFLDTVDIAPIPAPGSNDWLASHRERGQTFPQFKAGNFNVPDKDRPYLYLQPIGEESISDADKELLANYCSDFFNTEVRLMDSLRVDPNRIRSRVNAFTSEPQLNAKDILTVLDLNKPKDAYAIIAFSETDLYPDESWNFVFGMANLQKSVGVFSFARYGDRDKDGTLYLQRALKVMTHEIGHMYGMMHCTYYHCLMNGSNNLSETDRSPMHLCPVCLRKLHEATQPDHIMRYTKLKKTYQSLEFTDAADFARSRVEQLLKAALQ</sequence>
<evidence type="ECO:0000256" key="1">
    <source>
        <dbReference type="ARBA" id="ARBA00001947"/>
    </source>
</evidence>
<accession>A0A927F874</accession>
<evidence type="ECO:0000256" key="3">
    <source>
        <dbReference type="ARBA" id="ARBA00022723"/>
    </source>
</evidence>
<keyword evidence="2" id="KW-0645">Protease</keyword>
<evidence type="ECO:0000256" key="2">
    <source>
        <dbReference type="ARBA" id="ARBA00022670"/>
    </source>
</evidence>
<dbReference type="Pfam" id="PF07998">
    <property type="entry name" value="Peptidase_M54"/>
    <property type="match status" value="1"/>
</dbReference>
<proteinExistence type="predicted"/>
<evidence type="ECO:0000313" key="7">
    <source>
        <dbReference type="EMBL" id="MBD5780272.1"/>
    </source>
</evidence>
<evidence type="ECO:0000256" key="5">
    <source>
        <dbReference type="ARBA" id="ARBA00022833"/>
    </source>
</evidence>
<evidence type="ECO:0000256" key="4">
    <source>
        <dbReference type="ARBA" id="ARBA00022801"/>
    </source>
</evidence>
<dbReference type="CDD" id="cd11375">
    <property type="entry name" value="Peptidase_M54"/>
    <property type="match status" value="1"/>
</dbReference>
<keyword evidence="5" id="KW-0862">Zinc</keyword>
<evidence type="ECO:0000313" key="8">
    <source>
        <dbReference type="Proteomes" id="UP000622317"/>
    </source>
</evidence>
<name>A0A927F874_9BACT</name>
<dbReference type="Proteomes" id="UP000622317">
    <property type="component" value="Unassembled WGS sequence"/>
</dbReference>
<dbReference type="GO" id="GO:0006508">
    <property type="term" value="P:proteolysis"/>
    <property type="evidence" value="ECO:0007669"/>
    <property type="project" value="UniProtKB-KW"/>
</dbReference>